<organism evidence="2 3">
    <name type="scientific">Candidatus Sulfuritelmatomonas gaucii</name>
    <dbReference type="NCBI Taxonomy" id="2043161"/>
    <lineage>
        <taxon>Bacteria</taxon>
        <taxon>Pseudomonadati</taxon>
        <taxon>Acidobacteriota</taxon>
        <taxon>Terriglobia</taxon>
        <taxon>Terriglobales</taxon>
        <taxon>Acidobacteriaceae</taxon>
        <taxon>Candidatus Sulfuritelmatomonas</taxon>
    </lineage>
</organism>
<dbReference type="SUPFAM" id="SSF51445">
    <property type="entry name" value="(Trans)glycosidases"/>
    <property type="match status" value="1"/>
</dbReference>
<name>A0A2N9LQ76_9BACT</name>
<accession>A0A2N9LQ76</accession>
<feature type="domain" description="Glycoside hydrolase family 44 catalytic" evidence="1">
    <location>
        <begin position="216"/>
        <end position="463"/>
    </location>
</feature>
<sequence>MPSTGTVAARLVVKRRHIPGPFTLPLALVFAQLILCLGRGSAQANSAAKPDQSAPPGAVSMVTISPEHVTLAAGDIKQFSAAPSGTGGYDKGLTWSVNDVDGGNAAFGTISKSGLYVTPYPAPQSVAIKARSTLDPAKWAAAVITFAAPPVARGPSLTVDAEAAGHAINPLIYGMNAYRQEDPNNESAEVAKAVRLTLNRWGGDGVTRYNYKLDISNHGDHWFYENIPNSNTQYPDVSDFNTQVMGDRESRTKTMGTVPVMGWVAKSRTMAGSFAVAKYGPQQKTDPYWKTFGNGVKPDGTKITINDPTDTCMRVDASWTEGWVKYLVGRFGDAAHGGVAIYSLDNEPSWWDLNHRDVHPLPFTYDEVTENGMKVARAVKEADPTAEVSGPVMDYWFTYFYSMKDLESVKGTWPNVTYDFSDRTSHGNLPFIEYYLKTFRAAQDADPKHTRLLDYLDLHTYFAANDAGLKPAGTSEQQRAVLDSTRVFWDPTYTDPNLRDPNNYAQMMPPMMIRRMKQWVAADYPGTKTAITEYNWGGQEHISGAVAQADILGIFGREGLDMGALWGAPELNSPAMFAFKIFRNYDDAGGEFGDTSIAASSADQGKLAVYAAVRSVDDMATIVVINKTFGDLKSDVVLAHLKTEKQAKVFQYSSTDLKQIRALPDAVVTRESKKEKTSALKDQMFPAMSITVFVTRVK</sequence>
<dbReference type="Pfam" id="PF12891">
    <property type="entry name" value="Glyco_hydro_44"/>
    <property type="match status" value="1"/>
</dbReference>
<dbReference type="Proteomes" id="UP000239735">
    <property type="component" value="Unassembled WGS sequence"/>
</dbReference>
<dbReference type="Gene3D" id="3.20.20.80">
    <property type="entry name" value="Glycosidases"/>
    <property type="match status" value="1"/>
</dbReference>
<dbReference type="Gene3D" id="2.60.40.1180">
    <property type="entry name" value="Golgi alpha-mannosidase II"/>
    <property type="match status" value="1"/>
</dbReference>
<dbReference type="InterPro" id="IPR024745">
    <property type="entry name" value="GH44_cat"/>
</dbReference>
<evidence type="ECO:0000313" key="2">
    <source>
        <dbReference type="EMBL" id="SPE25412.1"/>
    </source>
</evidence>
<dbReference type="EMBL" id="OKRB01000108">
    <property type="protein sequence ID" value="SPE25412.1"/>
    <property type="molecule type" value="Genomic_DNA"/>
</dbReference>
<evidence type="ECO:0000313" key="3">
    <source>
        <dbReference type="Proteomes" id="UP000239735"/>
    </source>
</evidence>
<proteinExistence type="predicted"/>
<dbReference type="OrthoDB" id="9803686at2"/>
<gene>
    <name evidence="2" type="ORF">SBA5_50001</name>
</gene>
<dbReference type="AlphaFoldDB" id="A0A2N9LQ76"/>
<dbReference type="InterPro" id="IPR017853">
    <property type="entry name" value="GH"/>
</dbReference>
<evidence type="ECO:0000259" key="1">
    <source>
        <dbReference type="Pfam" id="PF12891"/>
    </source>
</evidence>
<reference evidence="3" key="1">
    <citation type="submission" date="2018-02" db="EMBL/GenBank/DDBJ databases">
        <authorList>
            <person name="Hausmann B."/>
        </authorList>
    </citation>
    <scope>NUCLEOTIDE SEQUENCE [LARGE SCALE GENOMIC DNA]</scope>
    <source>
        <strain evidence="3">Peat soil MAG SbA5</strain>
    </source>
</reference>
<dbReference type="InterPro" id="IPR013780">
    <property type="entry name" value="Glyco_hydro_b"/>
</dbReference>
<protein>
    <submittedName>
        <fullName evidence="2">Endoglucanase</fullName>
    </submittedName>
</protein>